<proteinExistence type="inferred from homology"/>
<keyword evidence="3" id="KW-1185">Reference proteome</keyword>
<dbReference type="Pfam" id="PF13879">
    <property type="entry name" value="Hmw_CFAP97"/>
    <property type="match status" value="1"/>
</dbReference>
<dbReference type="PANTHER" id="PTHR33768:SF6">
    <property type="entry name" value="SI:CH211-284K5.2"/>
    <property type="match status" value="1"/>
</dbReference>
<dbReference type="PANTHER" id="PTHR33768">
    <property type="entry name" value="MIP11318P"/>
    <property type="match status" value="1"/>
</dbReference>
<dbReference type="InterPro" id="IPR038792">
    <property type="entry name" value="CFAP97D1/2"/>
</dbReference>
<name>A0A6Q2Y695_ESOLU</name>
<dbReference type="Proteomes" id="UP000265140">
    <property type="component" value="Chromosome 19"/>
</dbReference>
<dbReference type="GeneTree" id="ENSGT00940000164099"/>
<dbReference type="OMA" id="MHKSYQP"/>
<comment type="similarity">
    <text evidence="1">Belongs to the CFAP97 family.</text>
</comment>
<reference evidence="2" key="3">
    <citation type="submission" date="2025-08" db="UniProtKB">
        <authorList>
            <consortium name="Ensembl"/>
        </authorList>
    </citation>
    <scope>IDENTIFICATION</scope>
</reference>
<evidence type="ECO:0000313" key="2">
    <source>
        <dbReference type="Ensembl" id="ENSELUP00000061048.1"/>
    </source>
</evidence>
<reference evidence="3" key="1">
    <citation type="journal article" date="2014" name="PLoS ONE">
        <title>The genome and linkage map of the northern pike (Esox lucius): conserved synteny revealed between the salmonid sister group and the Neoteleostei.</title>
        <authorList>
            <person name="Rondeau E.B."/>
            <person name="Minkley D.R."/>
            <person name="Leong J.S."/>
            <person name="Messmer A.M."/>
            <person name="Jantzen J.R."/>
            <person name="von Schalburg K.R."/>
            <person name="Lemon C."/>
            <person name="Bird N.H."/>
            <person name="Koop B.F."/>
        </authorList>
    </citation>
    <scope>NUCLEOTIDE SEQUENCE</scope>
</reference>
<organism evidence="2 3">
    <name type="scientific">Esox lucius</name>
    <name type="common">Northern pike</name>
    <dbReference type="NCBI Taxonomy" id="8010"/>
    <lineage>
        <taxon>Eukaryota</taxon>
        <taxon>Metazoa</taxon>
        <taxon>Chordata</taxon>
        <taxon>Craniata</taxon>
        <taxon>Vertebrata</taxon>
        <taxon>Euteleostomi</taxon>
        <taxon>Actinopterygii</taxon>
        <taxon>Neopterygii</taxon>
        <taxon>Teleostei</taxon>
        <taxon>Protacanthopterygii</taxon>
        <taxon>Esociformes</taxon>
        <taxon>Esocidae</taxon>
        <taxon>Esox</taxon>
    </lineage>
</organism>
<accession>A0A6Q2Y695</accession>
<reference evidence="2" key="4">
    <citation type="submission" date="2025-09" db="UniProtKB">
        <authorList>
            <consortium name="Ensembl"/>
        </authorList>
    </citation>
    <scope>IDENTIFICATION</scope>
</reference>
<dbReference type="InterPro" id="IPR029488">
    <property type="entry name" value="Hmw/CFAP97"/>
</dbReference>
<dbReference type="AlphaFoldDB" id="A0A6Q2Y695"/>
<dbReference type="Ensembl" id="ENSELUT00000059588.2">
    <property type="protein sequence ID" value="ENSELUP00000061048.1"/>
    <property type="gene ID" value="ENSELUG00000002883.3"/>
</dbReference>
<evidence type="ECO:0000256" key="1">
    <source>
        <dbReference type="ARBA" id="ARBA00008315"/>
    </source>
</evidence>
<evidence type="ECO:0000313" key="3">
    <source>
        <dbReference type="Proteomes" id="UP000265140"/>
    </source>
</evidence>
<protein>
    <submittedName>
        <fullName evidence="2">Uncharacterized protein</fullName>
    </submittedName>
</protein>
<reference evidence="2" key="2">
    <citation type="submission" date="2020-02" db="EMBL/GenBank/DDBJ databases">
        <title>Esox lucius (northern pike) genome, fEsoLuc1, primary haplotype.</title>
        <authorList>
            <person name="Myers G."/>
            <person name="Karagic N."/>
            <person name="Meyer A."/>
            <person name="Pippel M."/>
            <person name="Reichard M."/>
            <person name="Winkler S."/>
            <person name="Tracey A."/>
            <person name="Sims Y."/>
            <person name="Howe K."/>
            <person name="Rhie A."/>
            <person name="Formenti G."/>
            <person name="Durbin R."/>
            <person name="Fedrigo O."/>
            <person name="Jarvis E.D."/>
        </authorList>
    </citation>
    <scope>NUCLEOTIDE SEQUENCE [LARGE SCALE GENOMIC DNA]</scope>
</reference>
<sequence>MHKAYQPLKPATNKYLQKKWDETRYEHHRNKVSTARPMVDTKGMRTPAHIQLKLKKLQLQDERMAIIEKDNHLLSSKLCDIVRSKGLVDHINHYPEKSLNADKRRDELLQVTRQNQAIYQRITACQSDYRRQLWVDDWERVERRRDDIARYPRGVDNRQAKMEEVQDDGQSPSVWGSMQDLTSWGISPELHGRTWSMT</sequence>